<reference evidence="2" key="1">
    <citation type="submission" date="2022-11" db="EMBL/GenBank/DDBJ databases">
        <authorList>
            <person name="Kikuchi T."/>
        </authorList>
    </citation>
    <scope>NUCLEOTIDE SEQUENCE</scope>
    <source>
        <strain evidence="2">PS1010</strain>
    </source>
</reference>
<feature type="compositionally biased region" description="Basic and acidic residues" evidence="1">
    <location>
        <begin position="126"/>
        <end position="141"/>
    </location>
</feature>
<dbReference type="OrthoDB" id="5775223at2759"/>
<evidence type="ECO:0000313" key="2">
    <source>
        <dbReference type="EMBL" id="CAI5451500.1"/>
    </source>
</evidence>
<evidence type="ECO:0000313" key="3">
    <source>
        <dbReference type="Proteomes" id="UP001152747"/>
    </source>
</evidence>
<protein>
    <submittedName>
        <fullName evidence="2">Uncharacterized protein</fullName>
    </submittedName>
</protein>
<evidence type="ECO:0000256" key="1">
    <source>
        <dbReference type="SAM" id="MobiDB-lite"/>
    </source>
</evidence>
<keyword evidence="3" id="KW-1185">Reference proteome</keyword>
<dbReference type="AlphaFoldDB" id="A0A9P1IUL9"/>
<dbReference type="Proteomes" id="UP001152747">
    <property type="component" value="Unassembled WGS sequence"/>
</dbReference>
<organism evidence="2 3">
    <name type="scientific">Caenorhabditis angaria</name>
    <dbReference type="NCBI Taxonomy" id="860376"/>
    <lineage>
        <taxon>Eukaryota</taxon>
        <taxon>Metazoa</taxon>
        <taxon>Ecdysozoa</taxon>
        <taxon>Nematoda</taxon>
        <taxon>Chromadorea</taxon>
        <taxon>Rhabditida</taxon>
        <taxon>Rhabditina</taxon>
        <taxon>Rhabditomorpha</taxon>
        <taxon>Rhabditoidea</taxon>
        <taxon>Rhabditidae</taxon>
        <taxon>Peloderinae</taxon>
        <taxon>Caenorhabditis</taxon>
    </lineage>
</organism>
<name>A0A9P1IUL9_9PELO</name>
<proteinExistence type="predicted"/>
<accession>A0A9P1IUL9</accession>
<comment type="caution">
    <text evidence="2">The sequence shown here is derived from an EMBL/GenBank/DDBJ whole genome shotgun (WGS) entry which is preliminary data.</text>
</comment>
<dbReference type="EMBL" id="CANHGI010000005">
    <property type="protein sequence ID" value="CAI5451500.1"/>
    <property type="molecule type" value="Genomic_DNA"/>
</dbReference>
<feature type="region of interest" description="Disordered" evidence="1">
    <location>
        <begin position="123"/>
        <end position="150"/>
    </location>
</feature>
<sequence>MSNISILVYEREFNLKKWFIYWIPKNRILGVKDSKNIAYEKIVPIQTRMDLMKVSKTLVEETWSDIFAQSALHIDQISEKELVLTFALQRNITLERCEEISGQFDELLYQEYTRLKTILNCSPKPESTRKRTSSKIEESTDSKSGIKNVPNIAPLRKRTSKIISKPTGPTFEYDE</sequence>
<gene>
    <name evidence="2" type="ORF">CAMP_LOCUS14137</name>
</gene>